<evidence type="ECO:0000313" key="3">
    <source>
        <dbReference type="Proteomes" id="UP000270036"/>
    </source>
</evidence>
<dbReference type="OrthoDB" id="1244756at2"/>
<evidence type="ECO:0000313" key="2">
    <source>
        <dbReference type="EMBL" id="VEH99094.1"/>
    </source>
</evidence>
<protein>
    <submittedName>
        <fullName evidence="2">Uncharacterized protein</fullName>
    </submittedName>
</protein>
<dbReference type="AlphaFoldDB" id="A0A3S4V2A0"/>
<accession>A0A3S4V2A0</accession>
<reference evidence="2 3" key="1">
    <citation type="submission" date="2018-12" db="EMBL/GenBank/DDBJ databases">
        <authorList>
            <consortium name="Pathogen Informatics"/>
        </authorList>
    </citation>
    <scope>NUCLEOTIDE SEQUENCE [LARGE SCALE GENOMIC DNA]</scope>
    <source>
        <strain evidence="2 3">NCTC13489</strain>
    </source>
</reference>
<dbReference type="Proteomes" id="UP000270036">
    <property type="component" value="Chromosome"/>
</dbReference>
<feature type="chain" id="PRO_5018570582" evidence="1">
    <location>
        <begin position="20"/>
        <end position="113"/>
    </location>
</feature>
<sequence>MKKVILMLLSFVVMNSCNSQQKMDLEKVEFTKDYKEILKNTKFQTDAREIVTTLPIAYTKDVGGYKFGTVSFVNNASTSAKSPTVGVLINNSTERITKGLKIEIEDTSTVIVF</sequence>
<gene>
    <name evidence="2" type="ORF">NCTC13489_01331</name>
</gene>
<evidence type="ECO:0000256" key="1">
    <source>
        <dbReference type="SAM" id="SignalP"/>
    </source>
</evidence>
<dbReference type="RefSeq" id="WP_034719742.1">
    <property type="nucleotide sequence ID" value="NZ_FOIX01000004.1"/>
</dbReference>
<keyword evidence="1" id="KW-0732">Signal</keyword>
<name>A0A3S4V2A0_9FLAO</name>
<dbReference type="KEGG" id="cant:NCTC13489_01331"/>
<feature type="signal peptide" evidence="1">
    <location>
        <begin position="1"/>
        <end position="19"/>
    </location>
</feature>
<organism evidence="2 3">
    <name type="scientific">Kaistella antarctica</name>
    <dbReference type="NCBI Taxonomy" id="266748"/>
    <lineage>
        <taxon>Bacteria</taxon>
        <taxon>Pseudomonadati</taxon>
        <taxon>Bacteroidota</taxon>
        <taxon>Flavobacteriia</taxon>
        <taxon>Flavobacteriales</taxon>
        <taxon>Weeksellaceae</taxon>
        <taxon>Chryseobacterium group</taxon>
        <taxon>Kaistella</taxon>
    </lineage>
</organism>
<dbReference type="EMBL" id="LR134441">
    <property type="protein sequence ID" value="VEH99094.1"/>
    <property type="molecule type" value="Genomic_DNA"/>
</dbReference>
<proteinExistence type="predicted"/>